<dbReference type="InterPro" id="IPR003819">
    <property type="entry name" value="TauD/TfdA-like"/>
</dbReference>
<evidence type="ECO:0000256" key="5">
    <source>
        <dbReference type="ARBA" id="ARBA00023004"/>
    </source>
</evidence>
<dbReference type="InterPro" id="IPR042098">
    <property type="entry name" value="TauD-like_sf"/>
</dbReference>
<dbReference type="SUPFAM" id="SSF51197">
    <property type="entry name" value="Clavaminate synthase-like"/>
    <property type="match status" value="1"/>
</dbReference>
<evidence type="ECO:0000256" key="1">
    <source>
        <dbReference type="ARBA" id="ARBA00005896"/>
    </source>
</evidence>
<comment type="caution">
    <text evidence="7">The sequence shown here is derived from an EMBL/GenBank/DDBJ whole genome shotgun (WGS) entry which is preliminary data.</text>
</comment>
<evidence type="ECO:0000313" key="7">
    <source>
        <dbReference type="EMBL" id="GJJ06570.1"/>
    </source>
</evidence>
<dbReference type="PANTHER" id="PTHR30468:SF10">
    <property type="entry name" value="TAUD_TFDA-LIKE DOMAIN-CONTAINING PROTEIN"/>
    <property type="match status" value="1"/>
</dbReference>
<keyword evidence="4" id="KW-0560">Oxidoreductase</keyword>
<dbReference type="InterPro" id="IPR051323">
    <property type="entry name" value="AtsK-like"/>
</dbReference>
<name>A0AAV4ZXQ0_9AGAM</name>
<feature type="domain" description="TauD/TfdA-like" evidence="6">
    <location>
        <begin position="70"/>
        <end position="113"/>
    </location>
</feature>
<proteinExistence type="inferred from homology"/>
<dbReference type="EMBL" id="BPWL01000001">
    <property type="protein sequence ID" value="GJJ06570.1"/>
    <property type="molecule type" value="Genomic_DNA"/>
</dbReference>
<dbReference type="GO" id="GO:0016706">
    <property type="term" value="F:2-oxoglutarate-dependent dioxygenase activity"/>
    <property type="evidence" value="ECO:0007669"/>
    <property type="project" value="TreeGrafter"/>
</dbReference>
<protein>
    <recommendedName>
        <fullName evidence="6">TauD/TfdA-like domain-containing protein</fullName>
    </recommendedName>
</protein>
<keyword evidence="3" id="KW-0223">Dioxygenase</keyword>
<evidence type="ECO:0000259" key="6">
    <source>
        <dbReference type="Pfam" id="PF02668"/>
    </source>
</evidence>
<reference evidence="7" key="1">
    <citation type="submission" date="2021-10" db="EMBL/GenBank/DDBJ databases">
        <title>De novo Genome Assembly of Clathrus columnatus (Basidiomycota, Fungi) Using Illumina and Nanopore Sequence Data.</title>
        <authorList>
            <person name="Ogiso-Tanaka E."/>
            <person name="Itagaki H."/>
            <person name="Hosoya T."/>
            <person name="Hosaka K."/>
        </authorList>
    </citation>
    <scope>NUCLEOTIDE SEQUENCE</scope>
    <source>
        <strain evidence="7">MO-923</strain>
    </source>
</reference>
<evidence type="ECO:0000256" key="4">
    <source>
        <dbReference type="ARBA" id="ARBA00023002"/>
    </source>
</evidence>
<keyword evidence="2" id="KW-0479">Metal-binding</keyword>
<gene>
    <name evidence="7" type="ORF">Clacol_000763</name>
</gene>
<evidence type="ECO:0000256" key="3">
    <source>
        <dbReference type="ARBA" id="ARBA00022964"/>
    </source>
</evidence>
<dbReference type="PANTHER" id="PTHR30468">
    <property type="entry name" value="ALPHA-KETOGLUTARATE-DEPENDENT SULFONATE DIOXYGENASE"/>
    <property type="match status" value="1"/>
</dbReference>
<dbReference type="Gene3D" id="3.60.130.10">
    <property type="entry name" value="Clavaminate synthase-like"/>
    <property type="match status" value="2"/>
</dbReference>
<dbReference type="GO" id="GO:0005737">
    <property type="term" value="C:cytoplasm"/>
    <property type="evidence" value="ECO:0007669"/>
    <property type="project" value="TreeGrafter"/>
</dbReference>
<accession>A0AAV4ZXQ0</accession>
<dbReference type="GO" id="GO:0046872">
    <property type="term" value="F:metal ion binding"/>
    <property type="evidence" value="ECO:0007669"/>
    <property type="project" value="UniProtKB-KW"/>
</dbReference>
<sequence length="195" mass="21849">MNVTQELKLEEQKRFVEILSDLSGRPPTSGLHVHPLFKSPDNEAIDDAGNFDRNVYVVSNRAQIKLYKEMPHRNTVTDAAVGWHTDITFEHIPADYSCLIMRVVPPSGGDTFLEELTATFAQPVFMQSANRGKFDVMTPRGSPLNSGTEFSAIHPVVRHKWSPNDVAIWDKPDVGDGVRFGNRVTTVGEKPYLEK</sequence>
<dbReference type="AlphaFoldDB" id="A0AAV4ZXQ0"/>
<dbReference type="Proteomes" id="UP001050691">
    <property type="component" value="Unassembled WGS sequence"/>
</dbReference>
<keyword evidence="8" id="KW-1185">Reference proteome</keyword>
<dbReference type="Pfam" id="PF02668">
    <property type="entry name" value="TauD"/>
    <property type="match status" value="1"/>
</dbReference>
<comment type="similarity">
    <text evidence="1">Belongs to the TfdA dioxygenase family.</text>
</comment>
<keyword evidence="5" id="KW-0408">Iron</keyword>
<evidence type="ECO:0000256" key="2">
    <source>
        <dbReference type="ARBA" id="ARBA00022723"/>
    </source>
</evidence>
<organism evidence="7 8">
    <name type="scientific">Clathrus columnatus</name>
    <dbReference type="NCBI Taxonomy" id="1419009"/>
    <lineage>
        <taxon>Eukaryota</taxon>
        <taxon>Fungi</taxon>
        <taxon>Dikarya</taxon>
        <taxon>Basidiomycota</taxon>
        <taxon>Agaricomycotina</taxon>
        <taxon>Agaricomycetes</taxon>
        <taxon>Phallomycetidae</taxon>
        <taxon>Phallales</taxon>
        <taxon>Clathraceae</taxon>
        <taxon>Clathrus</taxon>
    </lineage>
</organism>
<evidence type="ECO:0000313" key="8">
    <source>
        <dbReference type="Proteomes" id="UP001050691"/>
    </source>
</evidence>